<proteinExistence type="predicted"/>
<sequence>MYVLQVAAILALAVSAFAEMKNCRVEKSKIDYEVHRRICCAKIVGYEVCVQAETDLSAWTHGQPTFDSGMMTLSVAGEPIKKIPFSSDPGKNYINNSETCVNNSYMGKMCLKMRRVEPKDWRKGGIGICYTLRLPVHQYAGSKCIYLKGKEFIDLPIKDHLQDN</sequence>
<dbReference type="EMBL" id="JAPXFL010000006">
    <property type="protein sequence ID" value="KAK9505084.1"/>
    <property type="molecule type" value="Genomic_DNA"/>
</dbReference>
<feature type="signal peptide" evidence="1">
    <location>
        <begin position="1"/>
        <end position="18"/>
    </location>
</feature>
<comment type="caution">
    <text evidence="2">The sequence shown here is derived from an EMBL/GenBank/DDBJ whole genome shotgun (WGS) entry which is preliminary data.</text>
</comment>
<organism evidence="2 3">
    <name type="scientific">Rhynocoris fuscipes</name>
    <dbReference type="NCBI Taxonomy" id="488301"/>
    <lineage>
        <taxon>Eukaryota</taxon>
        <taxon>Metazoa</taxon>
        <taxon>Ecdysozoa</taxon>
        <taxon>Arthropoda</taxon>
        <taxon>Hexapoda</taxon>
        <taxon>Insecta</taxon>
        <taxon>Pterygota</taxon>
        <taxon>Neoptera</taxon>
        <taxon>Paraneoptera</taxon>
        <taxon>Hemiptera</taxon>
        <taxon>Heteroptera</taxon>
        <taxon>Panheteroptera</taxon>
        <taxon>Cimicomorpha</taxon>
        <taxon>Reduviidae</taxon>
        <taxon>Harpactorinae</taxon>
        <taxon>Harpactorini</taxon>
        <taxon>Rhynocoris</taxon>
    </lineage>
</organism>
<evidence type="ECO:0000313" key="3">
    <source>
        <dbReference type="Proteomes" id="UP001461498"/>
    </source>
</evidence>
<evidence type="ECO:0000313" key="2">
    <source>
        <dbReference type="EMBL" id="KAK9505084.1"/>
    </source>
</evidence>
<gene>
    <name evidence="2" type="ORF">O3M35_009226</name>
</gene>
<accession>A0AAW1D250</accession>
<protein>
    <submittedName>
        <fullName evidence="2">Uncharacterized protein</fullName>
    </submittedName>
</protein>
<keyword evidence="3" id="KW-1185">Reference proteome</keyword>
<feature type="chain" id="PRO_5043676710" evidence="1">
    <location>
        <begin position="19"/>
        <end position="164"/>
    </location>
</feature>
<keyword evidence="1" id="KW-0732">Signal</keyword>
<name>A0AAW1D250_9HEMI</name>
<evidence type="ECO:0000256" key="1">
    <source>
        <dbReference type="SAM" id="SignalP"/>
    </source>
</evidence>
<reference evidence="2 3" key="1">
    <citation type="submission" date="2022-12" db="EMBL/GenBank/DDBJ databases">
        <title>Chromosome-level genome assembly of true bugs.</title>
        <authorList>
            <person name="Ma L."/>
            <person name="Li H."/>
        </authorList>
    </citation>
    <scope>NUCLEOTIDE SEQUENCE [LARGE SCALE GENOMIC DNA]</scope>
    <source>
        <strain evidence="2">Lab_2022b</strain>
    </source>
</reference>
<dbReference type="AlphaFoldDB" id="A0AAW1D250"/>
<dbReference type="Proteomes" id="UP001461498">
    <property type="component" value="Unassembled WGS sequence"/>
</dbReference>